<protein>
    <recommendedName>
        <fullName evidence="6">Major facilitator superfamily (MFS) profile domain-containing protein</fullName>
    </recommendedName>
</protein>
<reference evidence="7 8" key="1">
    <citation type="submission" date="2024-05" db="EMBL/GenBank/DDBJ databases">
        <authorList>
            <person name="Wallberg A."/>
        </authorList>
    </citation>
    <scope>NUCLEOTIDE SEQUENCE [LARGE SCALE GENOMIC DNA]</scope>
</reference>
<dbReference type="InterPro" id="IPR020846">
    <property type="entry name" value="MFS_dom"/>
</dbReference>
<feature type="transmembrane region" description="Helical" evidence="5">
    <location>
        <begin position="192"/>
        <end position="213"/>
    </location>
</feature>
<feature type="transmembrane region" description="Helical" evidence="5">
    <location>
        <begin position="219"/>
        <end position="239"/>
    </location>
</feature>
<dbReference type="Proteomes" id="UP001497623">
    <property type="component" value="Unassembled WGS sequence"/>
</dbReference>
<feature type="transmembrane region" description="Helical" evidence="5">
    <location>
        <begin position="12"/>
        <end position="30"/>
    </location>
</feature>
<gene>
    <name evidence="7" type="ORF">MNOR_LOCUS29995</name>
</gene>
<dbReference type="PANTHER" id="PTHR11662">
    <property type="entry name" value="SOLUTE CARRIER FAMILY 17"/>
    <property type="match status" value="1"/>
</dbReference>
<dbReference type="InterPro" id="IPR011701">
    <property type="entry name" value="MFS"/>
</dbReference>
<keyword evidence="2 5" id="KW-0812">Transmembrane</keyword>
<dbReference type="Pfam" id="PF07690">
    <property type="entry name" value="MFS_1"/>
    <property type="match status" value="1"/>
</dbReference>
<dbReference type="SUPFAM" id="SSF103473">
    <property type="entry name" value="MFS general substrate transporter"/>
    <property type="match status" value="1"/>
</dbReference>
<dbReference type="Gene3D" id="1.20.1250.20">
    <property type="entry name" value="MFS general substrate transporter like domains"/>
    <property type="match status" value="1"/>
</dbReference>
<feature type="transmembrane region" description="Helical" evidence="5">
    <location>
        <begin position="153"/>
        <end position="171"/>
    </location>
</feature>
<evidence type="ECO:0000256" key="1">
    <source>
        <dbReference type="ARBA" id="ARBA00004141"/>
    </source>
</evidence>
<sequence>MALNKLCGCLPARVALALLCSTGVMVLYMVRINLSVAIVAMVHVPSTKNITRDKLCIRDDVGLSSLNMTHRTSNGTFEFVSAEIQEEQIPKKIIMTATEKGSVLGALFYGYVTTAIIGGRMAEVYGTKRVFGVSMLLGGLLTLLTPLAAQTHYAFFTTVRILIGVAQGVIYPSMHSLMASWIPPLERPRFMSFVYVANCLGVVITMPLCGVIIEAYGWPWVFYGAGIVSLVWVALWAVLMHDTPQQHPRISQAEYKYITDALSKERSAGIKPKTIPWTEMLRCRGLWAITICHTGNMYGWNLLNTQLPSYMDGVLGLSIKKSSIL</sequence>
<feature type="non-terminal residue" evidence="7">
    <location>
        <position position="325"/>
    </location>
</feature>
<comment type="caution">
    <text evidence="7">The sequence shown here is derived from an EMBL/GenBank/DDBJ whole genome shotgun (WGS) entry which is preliminary data.</text>
</comment>
<evidence type="ECO:0000256" key="4">
    <source>
        <dbReference type="ARBA" id="ARBA00023136"/>
    </source>
</evidence>
<dbReference type="AlphaFoldDB" id="A0AAV2S0U9"/>
<evidence type="ECO:0000313" key="7">
    <source>
        <dbReference type="EMBL" id="CAL4147196.1"/>
    </source>
</evidence>
<dbReference type="InterPro" id="IPR036259">
    <property type="entry name" value="MFS_trans_sf"/>
</dbReference>
<organism evidence="7 8">
    <name type="scientific">Meganyctiphanes norvegica</name>
    <name type="common">Northern krill</name>
    <name type="synonym">Thysanopoda norvegica</name>
    <dbReference type="NCBI Taxonomy" id="48144"/>
    <lineage>
        <taxon>Eukaryota</taxon>
        <taxon>Metazoa</taxon>
        <taxon>Ecdysozoa</taxon>
        <taxon>Arthropoda</taxon>
        <taxon>Crustacea</taxon>
        <taxon>Multicrustacea</taxon>
        <taxon>Malacostraca</taxon>
        <taxon>Eumalacostraca</taxon>
        <taxon>Eucarida</taxon>
        <taxon>Euphausiacea</taxon>
        <taxon>Euphausiidae</taxon>
        <taxon>Meganyctiphanes</taxon>
    </lineage>
</organism>
<keyword evidence="4 5" id="KW-0472">Membrane</keyword>
<evidence type="ECO:0000313" key="8">
    <source>
        <dbReference type="Proteomes" id="UP001497623"/>
    </source>
</evidence>
<name>A0AAV2S0U9_MEGNR</name>
<dbReference type="GO" id="GO:0016020">
    <property type="term" value="C:membrane"/>
    <property type="evidence" value="ECO:0007669"/>
    <property type="project" value="UniProtKB-SubCell"/>
</dbReference>
<keyword evidence="8" id="KW-1185">Reference proteome</keyword>
<dbReference type="InterPro" id="IPR050382">
    <property type="entry name" value="MFS_Na/Anion_cotransporter"/>
</dbReference>
<dbReference type="GO" id="GO:0006820">
    <property type="term" value="P:monoatomic anion transport"/>
    <property type="evidence" value="ECO:0007669"/>
    <property type="project" value="TreeGrafter"/>
</dbReference>
<dbReference type="EMBL" id="CAXKWB010035755">
    <property type="protein sequence ID" value="CAL4147196.1"/>
    <property type="molecule type" value="Genomic_DNA"/>
</dbReference>
<comment type="subcellular location">
    <subcellularLocation>
        <location evidence="1">Membrane</location>
        <topology evidence="1">Multi-pass membrane protein</topology>
    </subcellularLocation>
</comment>
<evidence type="ECO:0000256" key="5">
    <source>
        <dbReference type="SAM" id="Phobius"/>
    </source>
</evidence>
<proteinExistence type="predicted"/>
<dbReference type="PANTHER" id="PTHR11662:SF399">
    <property type="entry name" value="FI19708P1-RELATED"/>
    <property type="match status" value="1"/>
</dbReference>
<evidence type="ECO:0000256" key="2">
    <source>
        <dbReference type="ARBA" id="ARBA00022692"/>
    </source>
</evidence>
<dbReference type="GO" id="GO:0022857">
    <property type="term" value="F:transmembrane transporter activity"/>
    <property type="evidence" value="ECO:0007669"/>
    <property type="project" value="InterPro"/>
</dbReference>
<accession>A0AAV2S0U9</accession>
<evidence type="ECO:0000259" key="6">
    <source>
        <dbReference type="PROSITE" id="PS50850"/>
    </source>
</evidence>
<keyword evidence="3 5" id="KW-1133">Transmembrane helix</keyword>
<evidence type="ECO:0000256" key="3">
    <source>
        <dbReference type="ARBA" id="ARBA00022989"/>
    </source>
</evidence>
<feature type="transmembrane region" description="Helical" evidence="5">
    <location>
        <begin position="130"/>
        <end position="147"/>
    </location>
</feature>
<feature type="domain" description="Major facilitator superfamily (MFS) profile" evidence="6">
    <location>
        <begin position="21"/>
        <end position="325"/>
    </location>
</feature>
<dbReference type="PROSITE" id="PS50850">
    <property type="entry name" value="MFS"/>
    <property type="match status" value="1"/>
</dbReference>